<name>A0A7X9WWQ1_9SPHN</name>
<proteinExistence type="predicted"/>
<evidence type="ECO:0000313" key="2">
    <source>
        <dbReference type="EMBL" id="NML11297.1"/>
    </source>
</evidence>
<keyword evidence="3" id="KW-1185">Reference proteome</keyword>
<feature type="domain" description="Arc-like DNA binding" evidence="1">
    <location>
        <begin position="41"/>
        <end position="77"/>
    </location>
</feature>
<protein>
    <submittedName>
        <fullName evidence="2">Arc family DNA-binding protein</fullName>
    </submittedName>
</protein>
<sequence length="84" mass="9595">MRIDATSFWCHLSTATPKLQLMTRRTALPRAKQEEEGEYRLNVRFPVEMGYMLKQLAEQNRRSINNEILCLVEGGIKAASNPTA</sequence>
<reference evidence="2 3" key="1">
    <citation type="submission" date="2020-04" db="EMBL/GenBank/DDBJ databases">
        <title>Sphingobium sp. AR-3-1 isolated from Arctic soil.</title>
        <authorList>
            <person name="Dahal R.H."/>
            <person name="Chaudhary D.K."/>
        </authorList>
    </citation>
    <scope>NUCLEOTIDE SEQUENCE [LARGE SCALE GENOMIC DNA]</scope>
    <source>
        <strain evidence="2 3">AR-3-1</strain>
    </source>
</reference>
<dbReference type="InterPro" id="IPR013321">
    <property type="entry name" value="Arc_rbn_hlx_hlx"/>
</dbReference>
<dbReference type="Gene3D" id="1.10.1220.10">
    <property type="entry name" value="Met repressor-like"/>
    <property type="match status" value="1"/>
</dbReference>
<dbReference type="InterPro" id="IPR005569">
    <property type="entry name" value="Arc_DNA-bd_dom"/>
</dbReference>
<dbReference type="GO" id="GO:0003677">
    <property type="term" value="F:DNA binding"/>
    <property type="evidence" value="ECO:0007669"/>
    <property type="project" value="UniProtKB-KW"/>
</dbReference>
<dbReference type="Pfam" id="PF03869">
    <property type="entry name" value="Arc"/>
    <property type="match status" value="1"/>
</dbReference>
<gene>
    <name evidence="2" type="ORF">HHL08_14270</name>
</gene>
<keyword evidence="2" id="KW-0238">DNA-binding</keyword>
<organism evidence="2 3">
    <name type="scientific">Sphingobium psychrophilum</name>
    <dbReference type="NCBI Taxonomy" id="2728834"/>
    <lineage>
        <taxon>Bacteria</taxon>
        <taxon>Pseudomonadati</taxon>
        <taxon>Pseudomonadota</taxon>
        <taxon>Alphaproteobacteria</taxon>
        <taxon>Sphingomonadales</taxon>
        <taxon>Sphingomonadaceae</taxon>
        <taxon>Sphingobium</taxon>
    </lineage>
</organism>
<evidence type="ECO:0000259" key="1">
    <source>
        <dbReference type="Pfam" id="PF03869"/>
    </source>
</evidence>
<comment type="caution">
    <text evidence="2">The sequence shown here is derived from an EMBL/GenBank/DDBJ whole genome shotgun (WGS) entry which is preliminary data.</text>
</comment>
<evidence type="ECO:0000313" key="3">
    <source>
        <dbReference type="Proteomes" id="UP000519023"/>
    </source>
</evidence>
<dbReference type="Proteomes" id="UP000519023">
    <property type="component" value="Unassembled WGS sequence"/>
</dbReference>
<dbReference type="AlphaFoldDB" id="A0A7X9WWQ1"/>
<dbReference type="InterPro" id="IPR010985">
    <property type="entry name" value="Ribbon_hlx_hlx"/>
</dbReference>
<dbReference type="EMBL" id="JABBFV010000009">
    <property type="protein sequence ID" value="NML11297.1"/>
    <property type="molecule type" value="Genomic_DNA"/>
</dbReference>
<dbReference type="GO" id="GO:0006355">
    <property type="term" value="P:regulation of DNA-templated transcription"/>
    <property type="evidence" value="ECO:0007669"/>
    <property type="project" value="InterPro"/>
</dbReference>
<accession>A0A7X9WWQ1</accession>
<dbReference type="SUPFAM" id="SSF47598">
    <property type="entry name" value="Ribbon-helix-helix"/>
    <property type="match status" value="1"/>
</dbReference>